<dbReference type="AlphaFoldDB" id="A0A0A3J057"/>
<dbReference type="Proteomes" id="UP000030595">
    <property type="component" value="Unassembled WGS sequence"/>
</dbReference>
<accession>A0A0A3J057</accession>
<comment type="caution">
    <text evidence="1">The sequence shown here is derived from an EMBL/GenBank/DDBJ whole genome shotgun (WGS) entry which is preliminary data.</text>
</comment>
<name>A0A0A3J057_9BACL</name>
<reference evidence="1 2" key="1">
    <citation type="submission" date="2014-02" db="EMBL/GenBank/DDBJ databases">
        <title>Draft genome sequence of Lysinibacillus massiliensis CCUG 49529.</title>
        <authorList>
            <person name="Zhang F."/>
            <person name="Wang G."/>
            <person name="Zhang L."/>
        </authorList>
    </citation>
    <scope>NUCLEOTIDE SEQUENCE [LARGE SCALE GENOMIC DNA]</scope>
    <source>
        <strain evidence="1 2">CCUG 49529</strain>
    </source>
</reference>
<gene>
    <name evidence="1" type="ORF">CD30_12065</name>
</gene>
<protein>
    <submittedName>
        <fullName evidence="1">Uncharacterized protein</fullName>
    </submittedName>
</protein>
<sequence>MLLQSLLKKLKSQQSHQLIHADVWCLPIHTVNVTYKPVVRRQMDILMKMILISVQKAHFKSAQQISDILLVEHLFVQDLLTKMEKMGLIEKVEQIFDITEKGQAQLQSGVYEEDQEVATKELLYSPSHEAFLQGDIEEVLEYEDFPEEIYRYYKQHDEINISENLIIEEIRTTEFENDTDETNSEAVQISSVESTEFDQINDVPCIELILYDEKNDHVYARIWNTLLDHWDKKIEKTITEKEASEWKNKILNKK</sequence>
<keyword evidence="2" id="KW-1185">Reference proteome</keyword>
<evidence type="ECO:0000313" key="1">
    <source>
        <dbReference type="EMBL" id="KGR90301.1"/>
    </source>
</evidence>
<dbReference type="OrthoDB" id="2730772at2"/>
<evidence type="ECO:0000313" key="2">
    <source>
        <dbReference type="Proteomes" id="UP000030595"/>
    </source>
</evidence>
<dbReference type="EMBL" id="JPVQ01000021">
    <property type="protein sequence ID" value="KGR90301.1"/>
    <property type="molecule type" value="Genomic_DNA"/>
</dbReference>
<dbReference type="RefSeq" id="WP_036177100.1">
    <property type="nucleotide sequence ID" value="NZ_AVCZ01000021.1"/>
</dbReference>
<proteinExistence type="predicted"/>
<dbReference type="eggNOG" id="ENOG50325Z4">
    <property type="taxonomic scope" value="Bacteria"/>
</dbReference>
<organism evidence="1 2">
    <name type="scientific">Ureibacillus massiliensis 4400831 = CIP 108448 = CCUG 49529</name>
    <dbReference type="NCBI Taxonomy" id="1211035"/>
    <lineage>
        <taxon>Bacteria</taxon>
        <taxon>Bacillati</taxon>
        <taxon>Bacillota</taxon>
        <taxon>Bacilli</taxon>
        <taxon>Bacillales</taxon>
        <taxon>Caryophanaceae</taxon>
        <taxon>Ureibacillus</taxon>
    </lineage>
</organism>